<accession>A0ABR2IHH0</accession>
<protein>
    <submittedName>
        <fullName evidence="2">HET-domain-containing protein</fullName>
    </submittedName>
</protein>
<dbReference type="PANTHER" id="PTHR24148">
    <property type="entry name" value="ANKYRIN REPEAT DOMAIN-CONTAINING PROTEIN 39 HOMOLOG-RELATED"/>
    <property type="match status" value="1"/>
</dbReference>
<sequence length="144" mass="16211">MYTALESSRQQIRLPRVIPKDQNNAQIRCEIVTAQLQVSIPKFAALSYVWGDAADTEEIVVDGQPFQATRSLNSALQQFRASYTRNGCKSLFLWADAVCINQQGLVETDLEILSENTAFYKKDTELSSGKKAWNAIDEPNHHAY</sequence>
<name>A0ABR2IHH0_9PEZI</name>
<proteinExistence type="predicted"/>
<dbReference type="PANTHER" id="PTHR24148:SF73">
    <property type="entry name" value="HET DOMAIN PROTEIN (AFU_ORTHOLOGUE AFUA_8G01020)"/>
    <property type="match status" value="1"/>
</dbReference>
<dbReference type="EMBL" id="JAPCWZ010000005">
    <property type="protein sequence ID" value="KAK8863012.1"/>
    <property type="molecule type" value="Genomic_DNA"/>
</dbReference>
<feature type="domain" description="Heterokaryon incompatibility" evidence="1">
    <location>
        <begin position="43"/>
        <end position="109"/>
    </location>
</feature>
<evidence type="ECO:0000313" key="3">
    <source>
        <dbReference type="Proteomes" id="UP001390339"/>
    </source>
</evidence>
<keyword evidence="3" id="KW-1185">Reference proteome</keyword>
<organism evidence="2 3">
    <name type="scientific">Apiospora arundinis</name>
    <dbReference type="NCBI Taxonomy" id="335852"/>
    <lineage>
        <taxon>Eukaryota</taxon>
        <taxon>Fungi</taxon>
        <taxon>Dikarya</taxon>
        <taxon>Ascomycota</taxon>
        <taxon>Pezizomycotina</taxon>
        <taxon>Sordariomycetes</taxon>
        <taxon>Xylariomycetidae</taxon>
        <taxon>Amphisphaeriales</taxon>
        <taxon>Apiosporaceae</taxon>
        <taxon>Apiospora</taxon>
    </lineage>
</organism>
<dbReference type="Pfam" id="PF06985">
    <property type="entry name" value="HET"/>
    <property type="match status" value="1"/>
</dbReference>
<dbReference type="InterPro" id="IPR052895">
    <property type="entry name" value="HetReg/Transcr_Mod"/>
</dbReference>
<evidence type="ECO:0000313" key="2">
    <source>
        <dbReference type="EMBL" id="KAK8863012.1"/>
    </source>
</evidence>
<reference evidence="2 3" key="1">
    <citation type="journal article" date="2024" name="IMA Fungus">
        <title>Apiospora arundinis, a panoply of carbohydrate-active enzymes and secondary metabolites.</title>
        <authorList>
            <person name="Sorensen T."/>
            <person name="Petersen C."/>
            <person name="Muurmann A.T."/>
            <person name="Christiansen J.V."/>
            <person name="Brundto M.L."/>
            <person name="Overgaard C.K."/>
            <person name="Boysen A.T."/>
            <person name="Wollenberg R.D."/>
            <person name="Larsen T.O."/>
            <person name="Sorensen J.L."/>
            <person name="Nielsen K.L."/>
            <person name="Sondergaard T.E."/>
        </authorList>
    </citation>
    <scope>NUCLEOTIDE SEQUENCE [LARGE SCALE GENOMIC DNA]</scope>
    <source>
        <strain evidence="2 3">AAU 773</strain>
    </source>
</reference>
<dbReference type="InterPro" id="IPR010730">
    <property type="entry name" value="HET"/>
</dbReference>
<gene>
    <name evidence="2" type="ORF">PGQ11_009247</name>
</gene>
<comment type="caution">
    <text evidence="2">The sequence shown here is derived from an EMBL/GenBank/DDBJ whole genome shotgun (WGS) entry which is preliminary data.</text>
</comment>
<dbReference type="Proteomes" id="UP001390339">
    <property type="component" value="Unassembled WGS sequence"/>
</dbReference>
<evidence type="ECO:0000259" key="1">
    <source>
        <dbReference type="Pfam" id="PF06985"/>
    </source>
</evidence>